<dbReference type="EMBL" id="KZ502957">
    <property type="protein sequence ID" value="PKU70049.1"/>
    <property type="molecule type" value="Genomic_DNA"/>
</dbReference>
<name>A0A2I0W313_9ASPA</name>
<sequence length="350" mass="39836">MLKQLEGVPGVKWKSPTYLVLDLKGMIVERASTSKQYPNQDGYLKSEKVQSSKRRTKLKKPKEKKTTQRVIDSLDEYYQTIRCPIKLVEFMSELSSEDSLPVETCRVILVTPVNLTKENYVEEATSEICLVASSMDYNSEEDLFFPNENEFEQDITSQMGHVRLEGDSELEIESLDAMMADFEEDAPSSEKKQVGRKKAMTTLPKAAIATKERKHVPHLGSDTDEDEVTPTKSWKACQSIAKGKKKAEYSDFDYDYESTHGLKLRNMRLALRALIITILLYVSNSSHIVLTDTFIVLDDRANSLQNPSADIFCACYNSSSWTILDRPRQSYIILDDLIELCCNHDDSPVR</sequence>
<proteinExistence type="predicted"/>
<accession>A0A2I0W313</accession>
<protein>
    <submittedName>
        <fullName evidence="2">Uncharacterized protein</fullName>
    </submittedName>
</protein>
<keyword evidence="3" id="KW-1185">Reference proteome</keyword>
<evidence type="ECO:0000256" key="1">
    <source>
        <dbReference type="SAM" id="MobiDB-lite"/>
    </source>
</evidence>
<evidence type="ECO:0000313" key="3">
    <source>
        <dbReference type="Proteomes" id="UP000233837"/>
    </source>
</evidence>
<gene>
    <name evidence="2" type="ORF">MA16_Dca014495</name>
</gene>
<dbReference type="Proteomes" id="UP000233837">
    <property type="component" value="Unassembled WGS sequence"/>
</dbReference>
<evidence type="ECO:0000313" key="2">
    <source>
        <dbReference type="EMBL" id="PKU70049.1"/>
    </source>
</evidence>
<feature type="region of interest" description="Disordered" evidence="1">
    <location>
        <begin position="38"/>
        <end position="65"/>
    </location>
</feature>
<feature type="compositionally biased region" description="Basic residues" evidence="1">
    <location>
        <begin position="51"/>
        <end position="63"/>
    </location>
</feature>
<dbReference type="AlphaFoldDB" id="A0A2I0W313"/>
<reference evidence="2 3" key="2">
    <citation type="journal article" date="2017" name="Nature">
        <title>The Apostasia genome and the evolution of orchids.</title>
        <authorList>
            <person name="Zhang G.Q."/>
            <person name="Liu K.W."/>
            <person name="Li Z."/>
            <person name="Lohaus R."/>
            <person name="Hsiao Y.Y."/>
            <person name="Niu S.C."/>
            <person name="Wang J.Y."/>
            <person name="Lin Y.C."/>
            <person name="Xu Q."/>
            <person name="Chen L.J."/>
            <person name="Yoshida K."/>
            <person name="Fujiwara S."/>
            <person name="Wang Z.W."/>
            <person name="Zhang Y.Q."/>
            <person name="Mitsuda N."/>
            <person name="Wang M."/>
            <person name="Liu G.H."/>
            <person name="Pecoraro L."/>
            <person name="Huang H.X."/>
            <person name="Xiao X.J."/>
            <person name="Lin M."/>
            <person name="Wu X.Y."/>
            <person name="Wu W.L."/>
            <person name="Chen Y.Y."/>
            <person name="Chang S.B."/>
            <person name="Sakamoto S."/>
            <person name="Ohme-Takagi M."/>
            <person name="Yagi M."/>
            <person name="Zeng S.J."/>
            <person name="Shen C.Y."/>
            <person name="Yeh C.M."/>
            <person name="Luo Y.B."/>
            <person name="Tsai W.C."/>
            <person name="Van de Peer Y."/>
            <person name="Liu Z.J."/>
        </authorList>
    </citation>
    <scope>NUCLEOTIDE SEQUENCE [LARGE SCALE GENOMIC DNA]</scope>
    <source>
        <tissue evidence="2">The whole plant</tissue>
    </source>
</reference>
<organism evidence="2 3">
    <name type="scientific">Dendrobium catenatum</name>
    <dbReference type="NCBI Taxonomy" id="906689"/>
    <lineage>
        <taxon>Eukaryota</taxon>
        <taxon>Viridiplantae</taxon>
        <taxon>Streptophyta</taxon>
        <taxon>Embryophyta</taxon>
        <taxon>Tracheophyta</taxon>
        <taxon>Spermatophyta</taxon>
        <taxon>Magnoliopsida</taxon>
        <taxon>Liliopsida</taxon>
        <taxon>Asparagales</taxon>
        <taxon>Orchidaceae</taxon>
        <taxon>Epidendroideae</taxon>
        <taxon>Malaxideae</taxon>
        <taxon>Dendrobiinae</taxon>
        <taxon>Dendrobium</taxon>
    </lineage>
</organism>
<reference evidence="2 3" key="1">
    <citation type="journal article" date="2016" name="Sci. Rep.">
        <title>The Dendrobium catenatum Lindl. genome sequence provides insights into polysaccharide synthase, floral development and adaptive evolution.</title>
        <authorList>
            <person name="Zhang G.Q."/>
            <person name="Xu Q."/>
            <person name="Bian C."/>
            <person name="Tsai W.C."/>
            <person name="Yeh C.M."/>
            <person name="Liu K.W."/>
            <person name="Yoshida K."/>
            <person name="Zhang L.S."/>
            <person name="Chang S.B."/>
            <person name="Chen F."/>
            <person name="Shi Y."/>
            <person name="Su Y.Y."/>
            <person name="Zhang Y.Q."/>
            <person name="Chen L.J."/>
            <person name="Yin Y."/>
            <person name="Lin M."/>
            <person name="Huang H."/>
            <person name="Deng H."/>
            <person name="Wang Z.W."/>
            <person name="Zhu S.L."/>
            <person name="Zhao X."/>
            <person name="Deng C."/>
            <person name="Niu S.C."/>
            <person name="Huang J."/>
            <person name="Wang M."/>
            <person name="Liu G.H."/>
            <person name="Yang H.J."/>
            <person name="Xiao X.J."/>
            <person name="Hsiao Y.Y."/>
            <person name="Wu W.L."/>
            <person name="Chen Y.Y."/>
            <person name="Mitsuda N."/>
            <person name="Ohme-Takagi M."/>
            <person name="Luo Y.B."/>
            <person name="Van de Peer Y."/>
            <person name="Liu Z.J."/>
        </authorList>
    </citation>
    <scope>NUCLEOTIDE SEQUENCE [LARGE SCALE GENOMIC DNA]</scope>
    <source>
        <tissue evidence="2">The whole plant</tissue>
    </source>
</reference>